<organism evidence="8 9">
    <name type="scientific">Kandleria vitulina DSM 20405</name>
    <dbReference type="NCBI Taxonomy" id="1410657"/>
    <lineage>
        <taxon>Bacteria</taxon>
        <taxon>Bacillati</taxon>
        <taxon>Bacillota</taxon>
        <taxon>Erysipelotrichia</taxon>
        <taxon>Erysipelotrichales</taxon>
        <taxon>Coprobacillaceae</taxon>
        <taxon>Kandleria</taxon>
    </lineage>
</organism>
<accession>A0A0R2HIH0</accession>
<keyword evidence="9" id="KW-1185">Reference proteome</keyword>
<evidence type="ECO:0000256" key="1">
    <source>
        <dbReference type="ARBA" id="ARBA00022553"/>
    </source>
</evidence>
<keyword evidence="5" id="KW-0804">Transcription</keyword>
<name>A0A0R2HIH0_9FIRM</name>
<dbReference type="GO" id="GO:0000976">
    <property type="term" value="F:transcription cis-regulatory region binding"/>
    <property type="evidence" value="ECO:0007669"/>
    <property type="project" value="TreeGrafter"/>
</dbReference>
<dbReference type="InterPro" id="IPR036388">
    <property type="entry name" value="WH-like_DNA-bd_sf"/>
</dbReference>
<feature type="domain" description="Response regulatory" evidence="7">
    <location>
        <begin position="2"/>
        <end position="116"/>
    </location>
</feature>
<dbReference type="CDD" id="cd17574">
    <property type="entry name" value="REC_OmpR"/>
    <property type="match status" value="1"/>
</dbReference>
<sequence>MRLLLAEDEAALSRALKTLLENEGYEVHIANDGIEALQLVEEHIYDIMILDIMMPRLDGISTLKKIREMQISTPAIFLTAKGEVEDRVSGLEVGADDYLCKPFAIKELMARLHALHRRNNQKGCIEKGNIRLDMEKEELICHNSIRLSSRECRLLSYLMTHQKEISIDELSKQLTCDHTRMRVYMSYLNNKLKSVGSSFIVERKDGYYKLKEG</sequence>
<evidence type="ECO:0000256" key="6">
    <source>
        <dbReference type="PROSITE-ProRule" id="PRU00169"/>
    </source>
</evidence>
<dbReference type="EMBL" id="JQBL01000027">
    <property type="protein sequence ID" value="KRN49194.1"/>
    <property type="molecule type" value="Genomic_DNA"/>
</dbReference>
<dbReference type="PROSITE" id="PS50110">
    <property type="entry name" value="RESPONSE_REGULATORY"/>
    <property type="match status" value="1"/>
</dbReference>
<evidence type="ECO:0000256" key="2">
    <source>
        <dbReference type="ARBA" id="ARBA00023012"/>
    </source>
</evidence>
<dbReference type="PANTHER" id="PTHR48111">
    <property type="entry name" value="REGULATOR OF RPOS"/>
    <property type="match status" value="1"/>
</dbReference>
<evidence type="ECO:0000256" key="4">
    <source>
        <dbReference type="ARBA" id="ARBA00023125"/>
    </source>
</evidence>
<dbReference type="SUPFAM" id="SSF52172">
    <property type="entry name" value="CheY-like"/>
    <property type="match status" value="1"/>
</dbReference>
<dbReference type="Proteomes" id="UP000051841">
    <property type="component" value="Unassembled WGS sequence"/>
</dbReference>
<dbReference type="GO" id="GO:0005829">
    <property type="term" value="C:cytosol"/>
    <property type="evidence" value="ECO:0007669"/>
    <property type="project" value="TreeGrafter"/>
</dbReference>
<dbReference type="GO" id="GO:0006355">
    <property type="term" value="P:regulation of DNA-templated transcription"/>
    <property type="evidence" value="ECO:0007669"/>
    <property type="project" value="InterPro"/>
</dbReference>
<proteinExistence type="predicted"/>
<dbReference type="AlphaFoldDB" id="A0A0R2HIH0"/>
<keyword evidence="4" id="KW-0238">DNA-binding</keyword>
<evidence type="ECO:0000256" key="3">
    <source>
        <dbReference type="ARBA" id="ARBA00023015"/>
    </source>
</evidence>
<keyword evidence="2" id="KW-0902">Two-component regulatory system</keyword>
<dbReference type="Gene3D" id="3.40.50.2300">
    <property type="match status" value="1"/>
</dbReference>
<keyword evidence="3" id="KW-0805">Transcription regulation</keyword>
<dbReference type="Pfam" id="PF08280">
    <property type="entry name" value="HTH_Mga"/>
    <property type="match status" value="1"/>
</dbReference>
<dbReference type="RefSeq" id="WP_029071067.1">
    <property type="nucleotide sequence ID" value="NZ_JNKN01000031.1"/>
</dbReference>
<dbReference type="InterPro" id="IPR013199">
    <property type="entry name" value="HTH_Mga_DNA-bd_dom"/>
</dbReference>
<evidence type="ECO:0000256" key="5">
    <source>
        <dbReference type="ARBA" id="ARBA00023163"/>
    </source>
</evidence>
<dbReference type="Gene3D" id="1.10.10.10">
    <property type="entry name" value="Winged helix-like DNA-binding domain superfamily/Winged helix DNA-binding domain"/>
    <property type="match status" value="1"/>
</dbReference>
<evidence type="ECO:0000259" key="7">
    <source>
        <dbReference type="PROSITE" id="PS50110"/>
    </source>
</evidence>
<evidence type="ECO:0000313" key="8">
    <source>
        <dbReference type="EMBL" id="KRN49194.1"/>
    </source>
</evidence>
<keyword evidence="1 6" id="KW-0597">Phosphoprotein</keyword>
<protein>
    <submittedName>
        <fullName evidence="8">Two-component system response regulator</fullName>
    </submittedName>
</protein>
<dbReference type="PANTHER" id="PTHR48111:SF1">
    <property type="entry name" value="TWO-COMPONENT RESPONSE REGULATOR ORR33"/>
    <property type="match status" value="1"/>
</dbReference>
<dbReference type="Pfam" id="PF00072">
    <property type="entry name" value="Response_reg"/>
    <property type="match status" value="1"/>
</dbReference>
<gene>
    <name evidence="8" type="ORF">IV49_GL001026</name>
</gene>
<comment type="caution">
    <text evidence="8">The sequence shown here is derived from an EMBL/GenBank/DDBJ whole genome shotgun (WGS) entry which is preliminary data.</text>
</comment>
<dbReference type="SUPFAM" id="SSF46894">
    <property type="entry name" value="C-terminal effector domain of the bipartite response regulators"/>
    <property type="match status" value="1"/>
</dbReference>
<dbReference type="InterPro" id="IPR039420">
    <property type="entry name" value="WalR-like"/>
</dbReference>
<dbReference type="PATRIC" id="fig|1410657.5.peg.1067"/>
<dbReference type="Gene3D" id="6.10.250.690">
    <property type="match status" value="1"/>
</dbReference>
<dbReference type="InterPro" id="IPR001789">
    <property type="entry name" value="Sig_transdc_resp-reg_receiver"/>
</dbReference>
<dbReference type="InterPro" id="IPR011006">
    <property type="entry name" value="CheY-like_superfamily"/>
</dbReference>
<feature type="modified residue" description="4-aspartylphosphate" evidence="6">
    <location>
        <position position="51"/>
    </location>
</feature>
<dbReference type="GO" id="GO:0000156">
    <property type="term" value="F:phosphorelay response regulator activity"/>
    <property type="evidence" value="ECO:0007669"/>
    <property type="project" value="TreeGrafter"/>
</dbReference>
<dbReference type="SMART" id="SM00448">
    <property type="entry name" value="REC"/>
    <property type="match status" value="1"/>
</dbReference>
<dbReference type="GO" id="GO:0032993">
    <property type="term" value="C:protein-DNA complex"/>
    <property type="evidence" value="ECO:0007669"/>
    <property type="project" value="TreeGrafter"/>
</dbReference>
<reference evidence="8 9" key="1">
    <citation type="journal article" date="2015" name="Genome Announc.">
        <title>Expanding the biotechnology potential of lactobacilli through comparative genomics of 213 strains and associated genera.</title>
        <authorList>
            <person name="Sun Z."/>
            <person name="Harris H.M."/>
            <person name="McCann A."/>
            <person name="Guo C."/>
            <person name="Argimon S."/>
            <person name="Zhang W."/>
            <person name="Yang X."/>
            <person name="Jeffery I.B."/>
            <person name="Cooney J.C."/>
            <person name="Kagawa T.F."/>
            <person name="Liu W."/>
            <person name="Song Y."/>
            <person name="Salvetti E."/>
            <person name="Wrobel A."/>
            <person name="Rasinkangas P."/>
            <person name="Parkhill J."/>
            <person name="Rea M.C."/>
            <person name="O'Sullivan O."/>
            <person name="Ritari J."/>
            <person name="Douillard F.P."/>
            <person name="Paul Ross R."/>
            <person name="Yang R."/>
            <person name="Briner A.E."/>
            <person name="Felis G.E."/>
            <person name="de Vos W.M."/>
            <person name="Barrangou R."/>
            <person name="Klaenhammer T.R."/>
            <person name="Caufield P.W."/>
            <person name="Cui Y."/>
            <person name="Zhang H."/>
            <person name="O'Toole P.W."/>
        </authorList>
    </citation>
    <scope>NUCLEOTIDE SEQUENCE [LARGE SCALE GENOMIC DNA]</scope>
    <source>
        <strain evidence="8 9">DSM 20405</strain>
    </source>
</reference>
<dbReference type="InterPro" id="IPR016032">
    <property type="entry name" value="Sig_transdc_resp-reg_C-effctor"/>
</dbReference>
<evidence type="ECO:0000313" key="9">
    <source>
        <dbReference type="Proteomes" id="UP000051841"/>
    </source>
</evidence>